<protein>
    <recommendedName>
        <fullName evidence="1">SnoaL-like domain-containing protein</fullName>
    </recommendedName>
</protein>
<reference evidence="2 3" key="1">
    <citation type="submission" date="2023-07" db="EMBL/GenBank/DDBJ databases">
        <title>Sequencing the genomes of 1000 actinobacteria strains.</title>
        <authorList>
            <person name="Klenk H.-P."/>
        </authorList>
    </citation>
    <scope>NUCLEOTIDE SEQUENCE [LARGE SCALE GENOMIC DNA]</scope>
    <source>
        <strain evidence="2 3">DSM 45805</strain>
    </source>
</reference>
<evidence type="ECO:0000259" key="1">
    <source>
        <dbReference type="Pfam" id="PF12680"/>
    </source>
</evidence>
<name>A0ABU0ETR5_9PSEU</name>
<keyword evidence="3" id="KW-1185">Reference proteome</keyword>
<comment type="caution">
    <text evidence="2">The sequence shown here is derived from an EMBL/GenBank/DDBJ whole genome shotgun (WGS) entry which is preliminary data.</text>
</comment>
<dbReference type="InterPro" id="IPR037401">
    <property type="entry name" value="SnoaL-like"/>
</dbReference>
<dbReference type="EMBL" id="JAUSUT010000001">
    <property type="protein sequence ID" value="MDQ0378695.1"/>
    <property type="molecule type" value="Genomic_DNA"/>
</dbReference>
<dbReference type="RefSeq" id="WP_306991584.1">
    <property type="nucleotide sequence ID" value="NZ_JAUSUT010000001.1"/>
</dbReference>
<evidence type="ECO:0000313" key="3">
    <source>
        <dbReference type="Proteomes" id="UP001229651"/>
    </source>
</evidence>
<sequence length="116" mass="12249">MTDPVTALEAHVAAFNDRDLDALLAGFTDDATWITGTTTARGRAELASLFGEAMGALLPTLTIDNVIGHGDQAAAQLTETLTANGTDHTYAIAGFYRFRGELISSAKIYREGSAEV</sequence>
<feature type="domain" description="SnoaL-like" evidence="1">
    <location>
        <begin position="9"/>
        <end position="104"/>
    </location>
</feature>
<organism evidence="2 3">
    <name type="scientific">Amycolatopsis thermophila</name>
    <dbReference type="NCBI Taxonomy" id="206084"/>
    <lineage>
        <taxon>Bacteria</taxon>
        <taxon>Bacillati</taxon>
        <taxon>Actinomycetota</taxon>
        <taxon>Actinomycetes</taxon>
        <taxon>Pseudonocardiales</taxon>
        <taxon>Pseudonocardiaceae</taxon>
        <taxon>Amycolatopsis</taxon>
    </lineage>
</organism>
<dbReference type="InterPro" id="IPR032710">
    <property type="entry name" value="NTF2-like_dom_sf"/>
</dbReference>
<dbReference type="Gene3D" id="3.10.450.50">
    <property type="match status" value="1"/>
</dbReference>
<accession>A0ABU0ETR5</accession>
<proteinExistence type="predicted"/>
<evidence type="ECO:0000313" key="2">
    <source>
        <dbReference type="EMBL" id="MDQ0378695.1"/>
    </source>
</evidence>
<gene>
    <name evidence="2" type="ORF">FB470_002689</name>
</gene>
<dbReference type="Proteomes" id="UP001229651">
    <property type="component" value="Unassembled WGS sequence"/>
</dbReference>
<dbReference type="Pfam" id="PF12680">
    <property type="entry name" value="SnoaL_2"/>
    <property type="match status" value="1"/>
</dbReference>
<dbReference type="SUPFAM" id="SSF54427">
    <property type="entry name" value="NTF2-like"/>
    <property type="match status" value="1"/>
</dbReference>